<evidence type="ECO:0000313" key="1">
    <source>
        <dbReference type="EMBL" id="OWQ93208.1"/>
    </source>
</evidence>
<accession>A0A246JKP4</accession>
<keyword evidence="2" id="KW-1185">Reference proteome</keyword>
<dbReference type="OrthoDB" id="9153107at2"/>
<evidence type="ECO:0000313" key="2">
    <source>
        <dbReference type="Proteomes" id="UP000197468"/>
    </source>
</evidence>
<name>A0A246JKP4_9BURK</name>
<proteinExistence type="predicted"/>
<gene>
    <name evidence="1" type="ORF">CDN99_01555</name>
</gene>
<comment type="caution">
    <text evidence="1">The sequence shown here is derived from an EMBL/GenBank/DDBJ whole genome shotgun (WGS) entry which is preliminary data.</text>
</comment>
<dbReference type="EMBL" id="NIOF01000001">
    <property type="protein sequence ID" value="OWQ93208.1"/>
    <property type="molecule type" value="Genomic_DNA"/>
</dbReference>
<sequence length="139" mass="15746">MSARLAQFDSLLTRRRLVRAACPTQPVRVLRDPWGEPVAEFSRFPSDRDLLKAAHRLQSDDWIGALADDARSHRLSTAWRLALLRADRHGQARLSRDIGPQWLSAAVEGRAGDRPADLRRTLYADAVRQLWQAGWKLVG</sequence>
<dbReference type="AlphaFoldDB" id="A0A246JKP4"/>
<dbReference type="Proteomes" id="UP000197468">
    <property type="component" value="Unassembled WGS sequence"/>
</dbReference>
<protein>
    <submittedName>
        <fullName evidence="1">Uncharacterized protein</fullName>
    </submittedName>
</protein>
<dbReference type="RefSeq" id="WP_088382357.1">
    <property type="nucleotide sequence ID" value="NZ_NIOF01000001.1"/>
</dbReference>
<organism evidence="1 2">
    <name type="scientific">Roseateles aquatilis</name>
    <dbReference type="NCBI Taxonomy" id="431061"/>
    <lineage>
        <taxon>Bacteria</taxon>
        <taxon>Pseudomonadati</taxon>
        <taxon>Pseudomonadota</taxon>
        <taxon>Betaproteobacteria</taxon>
        <taxon>Burkholderiales</taxon>
        <taxon>Sphaerotilaceae</taxon>
        <taxon>Roseateles</taxon>
    </lineage>
</organism>
<reference evidence="1 2" key="1">
    <citation type="journal article" date="2008" name="Int. J. Syst. Evol. Microbiol.">
        <title>Description of Roseateles aquatilis sp. nov. and Roseateles terrae sp. nov., in the class Betaproteobacteria, and emended description of the genus Roseateles.</title>
        <authorList>
            <person name="Gomila M."/>
            <person name="Bowien B."/>
            <person name="Falsen E."/>
            <person name="Moore E.R."/>
            <person name="Lalucat J."/>
        </authorList>
    </citation>
    <scope>NUCLEOTIDE SEQUENCE [LARGE SCALE GENOMIC DNA]</scope>
    <source>
        <strain evidence="1 2">CCUG 48205</strain>
    </source>
</reference>